<dbReference type="Gene3D" id="3.40.50.300">
    <property type="entry name" value="P-loop containing nucleotide triphosphate hydrolases"/>
    <property type="match status" value="1"/>
</dbReference>
<evidence type="ECO:0000256" key="3">
    <source>
        <dbReference type="ARBA" id="ARBA00022712"/>
    </source>
</evidence>
<dbReference type="GO" id="GO:0009691">
    <property type="term" value="P:cytokinin biosynthetic process"/>
    <property type="evidence" value="ECO:0000318"/>
    <property type="project" value="GO_Central"/>
</dbReference>
<organism evidence="6">
    <name type="scientific">Solanum lycopersicum</name>
    <name type="common">Tomato</name>
    <name type="synonym">Lycopersicon esculentum</name>
    <dbReference type="NCBI Taxonomy" id="4081"/>
    <lineage>
        <taxon>Eukaryota</taxon>
        <taxon>Viridiplantae</taxon>
        <taxon>Streptophyta</taxon>
        <taxon>Embryophyta</taxon>
        <taxon>Tracheophyta</taxon>
        <taxon>Spermatophyta</taxon>
        <taxon>Magnoliopsida</taxon>
        <taxon>eudicotyledons</taxon>
        <taxon>Gunneridae</taxon>
        <taxon>Pentapetalae</taxon>
        <taxon>asterids</taxon>
        <taxon>lamiids</taxon>
        <taxon>Solanales</taxon>
        <taxon>Solanaceae</taxon>
        <taxon>Solanoideae</taxon>
        <taxon>Solaneae</taxon>
        <taxon>Solanum</taxon>
        <taxon>Solanum subgen. Lycopersicon</taxon>
    </lineage>
</organism>
<dbReference type="GO" id="GO:0005739">
    <property type="term" value="C:mitochondrion"/>
    <property type="evidence" value="ECO:0000318"/>
    <property type="project" value="GO_Central"/>
</dbReference>
<evidence type="ECO:0000256" key="1">
    <source>
        <dbReference type="ARBA" id="ARBA00005842"/>
    </source>
</evidence>
<keyword evidence="3" id="KW-0203">Cytokinin biosynthesis</keyword>
<evidence type="ECO:0000256" key="4">
    <source>
        <dbReference type="ARBA" id="ARBA00022741"/>
    </source>
</evidence>
<dbReference type="InParanoid" id="A0A3Q7IX82"/>
<sequence>EIEPDSDFIAEDFCLQAIIYIEKILKTQRVPIIVGGCFIWIDVEKSVLNRRVDMRFDQMVKAGLVDEVREILIPNITIQESDGPSVEEINIDGDEESKKMILQAAPSSIKCNTRMLICNKLDKIQRLIREKIWSVHHITGTDRFQRRERRRFGRSMDVYCFATMPRYCEDISQK</sequence>
<dbReference type="PANTHER" id="PTHR11088:SF73">
    <property type="entry name" value="PHOSPHORIBULOKINASE_URIDINE KINASE DOMAIN-CONTAINING PROTEIN"/>
    <property type="match status" value="1"/>
</dbReference>
<dbReference type="GO" id="GO:0005524">
    <property type="term" value="F:ATP binding"/>
    <property type="evidence" value="ECO:0007669"/>
    <property type="project" value="UniProtKB-KW"/>
</dbReference>
<evidence type="ECO:0000256" key="2">
    <source>
        <dbReference type="ARBA" id="ARBA00022679"/>
    </source>
</evidence>
<keyword evidence="4" id="KW-0547">Nucleotide-binding</keyword>
<protein>
    <submittedName>
        <fullName evidence="6">Uncharacterized protein</fullName>
    </submittedName>
</protein>
<name>A0A3Q7IX82_SOLLC</name>
<reference evidence="6" key="1">
    <citation type="journal article" date="2012" name="Nature">
        <title>The tomato genome sequence provides insights into fleshy fruit evolution.</title>
        <authorList>
            <consortium name="Tomato Genome Consortium"/>
        </authorList>
    </citation>
    <scope>NUCLEOTIDE SEQUENCE [LARGE SCALE GENOMIC DNA]</scope>
    <source>
        <strain evidence="6">cv. Heinz 1706</strain>
    </source>
</reference>
<dbReference type="EnsemblPlants" id="Solyc11g061811.1.1">
    <property type="protein sequence ID" value="Solyc11g061811.1.1"/>
    <property type="gene ID" value="Solyc11g061811.1"/>
</dbReference>
<dbReference type="InterPro" id="IPR027417">
    <property type="entry name" value="P-loop_NTPase"/>
</dbReference>
<dbReference type="Pfam" id="PF01715">
    <property type="entry name" value="IPPT"/>
    <property type="match status" value="1"/>
</dbReference>
<dbReference type="Proteomes" id="UP000004994">
    <property type="component" value="Chromosome 11"/>
</dbReference>
<reference evidence="6" key="2">
    <citation type="submission" date="2019-01" db="UniProtKB">
        <authorList>
            <consortium name="EnsemblPlants"/>
        </authorList>
    </citation>
    <scope>IDENTIFICATION</scope>
    <source>
        <strain evidence="6">cv. Heinz 1706</strain>
    </source>
</reference>
<evidence type="ECO:0000313" key="6">
    <source>
        <dbReference type="EnsemblPlants" id="Solyc11g061811.1.1"/>
    </source>
</evidence>
<keyword evidence="7" id="KW-1185">Reference proteome</keyword>
<accession>A0A3Q7IX82</accession>
<keyword evidence="2" id="KW-0808">Transferase</keyword>
<dbReference type="Gramene" id="Solyc11g061811.1.1">
    <property type="protein sequence ID" value="Solyc11g061811.1.1"/>
    <property type="gene ID" value="Solyc11g061811.1"/>
</dbReference>
<proteinExistence type="inferred from homology"/>
<dbReference type="InterPro" id="IPR039657">
    <property type="entry name" value="Dimethylallyltransferase"/>
</dbReference>
<dbReference type="AlphaFoldDB" id="A0A3Q7IX82"/>
<evidence type="ECO:0000256" key="5">
    <source>
        <dbReference type="ARBA" id="ARBA00022840"/>
    </source>
</evidence>
<dbReference type="GO" id="GO:0052381">
    <property type="term" value="F:tRNA dimethylallyltransferase activity"/>
    <property type="evidence" value="ECO:0000318"/>
    <property type="project" value="GO_Central"/>
</dbReference>
<comment type="similarity">
    <text evidence="1">Belongs to the IPP transferase family.</text>
</comment>
<dbReference type="STRING" id="4081.A0A3Q7IX82"/>
<keyword evidence="5" id="KW-0067">ATP-binding</keyword>
<evidence type="ECO:0000313" key="7">
    <source>
        <dbReference type="Proteomes" id="UP000004994"/>
    </source>
</evidence>
<dbReference type="GO" id="GO:0006400">
    <property type="term" value="P:tRNA modification"/>
    <property type="evidence" value="ECO:0000318"/>
    <property type="project" value="GO_Central"/>
</dbReference>
<dbReference type="Gene3D" id="1.10.287.890">
    <property type="entry name" value="Crystal structure of tRNA isopentenylpyrophosphate transferase (bh2366) domain"/>
    <property type="match status" value="2"/>
</dbReference>
<dbReference type="PANTHER" id="PTHR11088">
    <property type="entry name" value="TRNA DIMETHYLALLYLTRANSFERASE"/>
    <property type="match status" value="1"/>
</dbReference>